<evidence type="ECO:0000256" key="17">
    <source>
        <dbReference type="ARBA" id="ARBA00049744"/>
    </source>
</evidence>
<keyword evidence="11" id="KW-1207">Sterol metabolism</keyword>
<evidence type="ECO:0000256" key="11">
    <source>
        <dbReference type="ARBA" id="ARBA00023166"/>
    </source>
</evidence>
<evidence type="ECO:0000256" key="16">
    <source>
        <dbReference type="ARBA" id="ARBA00049723"/>
    </source>
</evidence>
<evidence type="ECO:0000256" key="4">
    <source>
        <dbReference type="ARBA" id="ARBA00022630"/>
    </source>
</evidence>
<feature type="domain" description="Glucose-methanol-choline oxidoreductase C-terminal" evidence="20">
    <location>
        <begin position="457"/>
        <end position="515"/>
    </location>
</feature>
<comment type="caution">
    <text evidence="21">The sequence shown here is derived from an EMBL/GenBank/DDBJ whole genome shotgun (WGS) entry which is preliminary data.</text>
</comment>
<dbReference type="RefSeq" id="WP_185990411.1">
    <property type="nucleotide sequence ID" value="NZ_JACCAE010000001.1"/>
</dbReference>
<dbReference type="InterPro" id="IPR007867">
    <property type="entry name" value="GMC_OxRtase_C"/>
</dbReference>
<keyword evidence="10" id="KW-0443">Lipid metabolism</keyword>
<sequence>MSTFDYDVIVVGSGFGGSVAAMRAIEKGYRVGVMEAGRRFLDADIPTSSWDVKKFVWQPEVELFGMQRIEYLEDVLVLSGAGVGGGSLTYANTLYVPPRHVWDNPLVAAITDWGAELSPHYDQAQRMLGVVRGPYMDSDSDRLIREVAVEIGRPEAFSRPPMGIYFGTPGVEVDDPYFGGVGPRRTGCISCSNCMIGCGHGAKNKTTENYLYLAERSGAEVHDFTEVQEIRPLPDGGYELVTYHPGLKRLLARHKHFTAEQVIVSAHAYGTNKLLGHMKHKGTLPNLSDRLGRYARTNSESLLSIFRTHAEWAEHPERFHITPAAASVTGAISPDDNSLLGPVKYGVGSDIMALLYTYHHEGKDDEHLKGWLQHLIRHPEQTLEIDDTRNWAQRAFNLLCMEDLDNHIDLYWEHGRLRSKHDRGEEMPAVQPIVNDTANRLAEKLGGHVAGEFFEVAGRGASAHFMGGVLPGETPDTGAADPYQRLFGHPGLHVMDGSNIPVNLGRNPSLTIAALTERAMSFWPNKGERDPRPPLGSGYQHIPGVMPHNPIVPAGAPGELRWDVTDAQDPPVLKGQGTI</sequence>
<keyword evidence="12" id="KW-0753">Steroid metabolism</keyword>
<dbReference type="Pfam" id="PF00890">
    <property type="entry name" value="FAD_binding_2"/>
    <property type="match status" value="1"/>
</dbReference>
<dbReference type="InterPro" id="IPR017900">
    <property type="entry name" value="4Fe4S_Fe_S_CS"/>
</dbReference>
<evidence type="ECO:0000256" key="5">
    <source>
        <dbReference type="ARBA" id="ARBA00022723"/>
    </source>
</evidence>
<dbReference type="PROSITE" id="PS00198">
    <property type="entry name" value="4FE4S_FER_1"/>
    <property type="match status" value="1"/>
</dbReference>
<evidence type="ECO:0000256" key="7">
    <source>
        <dbReference type="ARBA" id="ARBA00023002"/>
    </source>
</evidence>
<evidence type="ECO:0000256" key="3">
    <source>
        <dbReference type="ARBA" id="ARBA00022548"/>
    </source>
</evidence>
<keyword evidence="3" id="KW-0153">Cholesterol metabolism</keyword>
<dbReference type="Pfam" id="PF05199">
    <property type="entry name" value="GMC_oxred_C"/>
    <property type="match status" value="1"/>
</dbReference>
<keyword evidence="13" id="KW-0413">Isomerase</keyword>
<proteinExistence type="inferred from homology"/>
<dbReference type="Gene3D" id="3.50.50.60">
    <property type="entry name" value="FAD/NAD(P)-binding domain"/>
    <property type="match status" value="3"/>
</dbReference>
<comment type="similarity">
    <text evidence="2">Belongs to the GMC oxidoreductase family.</text>
</comment>
<evidence type="ECO:0000256" key="2">
    <source>
        <dbReference type="ARBA" id="ARBA00010790"/>
    </source>
</evidence>
<keyword evidence="9" id="KW-0411">Iron-sulfur</keyword>
<evidence type="ECO:0000256" key="13">
    <source>
        <dbReference type="ARBA" id="ARBA00023235"/>
    </source>
</evidence>
<evidence type="ECO:0000256" key="1">
    <source>
        <dbReference type="ARBA" id="ARBA00001974"/>
    </source>
</evidence>
<keyword evidence="5" id="KW-0479">Metal-binding</keyword>
<dbReference type="GO" id="GO:0016995">
    <property type="term" value="F:cholesterol oxidase activity"/>
    <property type="evidence" value="ECO:0007669"/>
    <property type="project" value="UniProtKB-EC"/>
</dbReference>
<comment type="pathway">
    <text evidence="15">Steroid metabolism; cholesterol degradation.</text>
</comment>
<evidence type="ECO:0000256" key="8">
    <source>
        <dbReference type="ARBA" id="ARBA00023004"/>
    </source>
</evidence>
<evidence type="ECO:0000259" key="19">
    <source>
        <dbReference type="Pfam" id="PF00890"/>
    </source>
</evidence>
<dbReference type="GO" id="GO:0051536">
    <property type="term" value="F:iron-sulfur cluster binding"/>
    <property type="evidence" value="ECO:0007669"/>
    <property type="project" value="UniProtKB-KW"/>
</dbReference>
<evidence type="ECO:0000256" key="9">
    <source>
        <dbReference type="ARBA" id="ARBA00023014"/>
    </source>
</evidence>
<keyword evidence="8" id="KW-0408">Iron</keyword>
<keyword evidence="7 21" id="KW-0560">Oxidoreductase</keyword>
<evidence type="ECO:0000313" key="22">
    <source>
        <dbReference type="Proteomes" id="UP000554054"/>
    </source>
</evidence>
<dbReference type="EC" id="1.1.3.6" evidence="16"/>
<dbReference type="SUPFAM" id="SSF51905">
    <property type="entry name" value="FAD/NAD(P)-binding domain"/>
    <property type="match status" value="1"/>
</dbReference>
<organism evidence="21 22">
    <name type="scientific">Janibacter cremeus</name>
    <dbReference type="NCBI Taxonomy" id="1285192"/>
    <lineage>
        <taxon>Bacteria</taxon>
        <taxon>Bacillati</taxon>
        <taxon>Actinomycetota</taxon>
        <taxon>Actinomycetes</taxon>
        <taxon>Micrococcales</taxon>
        <taxon>Intrasporangiaceae</taxon>
        <taxon>Janibacter</taxon>
    </lineage>
</organism>
<evidence type="ECO:0000256" key="10">
    <source>
        <dbReference type="ARBA" id="ARBA00023098"/>
    </source>
</evidence>
<dbReference type="PANTHER" id="PTHR47470:SF1">
    <property type="entry name" value="FAD-DEPENDENT OXIDOREDUCTASE 2 FAD BINDING DOMAIN-CONTAINING PROTEIN"/>
    <property type="match status" value="1"/>
</dbReference>
<keyword evidence="6" id="KW-0274">FAD</keyword>
<evidence type="ECO:0000256" key="18">
    <source>
        <dbReference type="ARBA" id="ARBA00049778"/>
    </source>
</evidence>
<evidence type="ECO:0000313" key="21">
    <source>
        <dbReference type="EMBL" id="NYF97479.1"/>
    </source>
</evidence>
<dbReference type="InterPro" id="IPR003953">
    <property type="entry name" value="FAD-dep_OxRdtase_2_FAD-bd"/>
</dbReference>
<dbReference type="InterPro" id="IPR052542">
    <property type="entry name" value="Cholesterol_Oxidase"/>
</dbReference>
<feature type="domain" description="FAD-dependent oxidoreductase 2 FAD-binding" evidence="19">
    <location>
        <begin position="7"/>
        <end position="39"/>
    </location>
</feature>
<evidence type="ECO:0000256" key="12">
    <source>
        <dbReference type="ARBA" id="ARBA00023221"/>
    </source>
</evidence>
<dbReference type="AlphaFoldDB" id="A0A852VNG7"/>
<gene>
    <name evidence="21" type="ORF">BJY20_000871</name>
</gene>
<dbReference type="EMBL" id="JACCAE010000001">
    <property type="protein sequence ID" value="NYF97479.1"/>
    <property type="molecule type" value="Genomic_DNA"/>
</dbReference>
<evidence type="ECO:0000256" key="6">
    <source>
        <dbReference type="ARBA" id="ARBA00022827"/>
    </source>
</evidence>
<dbReference type="InterPro" id="IPR036188">
    <property type="entry name" value="FAD/NAD-bd_sf"/>
</dbReference>
<evidence type="ECO:0000259" key="20">
    <source>
        <dbReference type="Pfam" id="PF05199"/>
    </source>
</evidence>
<reference evidence="21 22" key="1">
    <citation type="submission" date="2020-07" db="EMBL/GenBank/DDBJ databases">
        <title>Sequencing the genomes of 1000 actinobacteria strains.</title>
        <authorList>
            <person name="Klenk H.-P."/>
        </authorList>
    </citation>
    <scope>NUCLEOTIDE SEQUENCE [LARGE SCALE GENOMIC DNA]</scope>
    <source>
        <strain evidence="21 22">DSM 26154</strain>
    </source>
</reference>
<name>A0A852VNG7_9MICO</name>
<dbReference type="GO" id="GO:0004769">
    <property type="term" value="F:steroid Delta-isomerase activity"/>
    <property type="evidence" value="ECO:0007669"/>
    <property type="project" value="UniProtKB-EC"/>
</dbReference>
<dbReference type="EC" id="5.3.3.1" evidence="14"/>
<dbReference type="PANTHER" id="PTHR47470">
    <property type="entry name" value="CHOLESTEROL OXIDASE"/>
    <property type="match status" value="1"/>
</dbReference>
<comment type="cofactor">
    <cofactor evidence="1">
        <name>FAD</name>
        <dbReference type="ChEBI" id="CHEBI:57692"/>
    </cofactor>
</comment>
<dbReference type="GO" id="GO:0008203">
    <property type="term" value="P:cholesterol metabolic process"/>
    <property type="evidence" value="ECO:0007669"/>
    <property type="project" value="UniProtKB-KW"/>
</dbReference>
<keyword evidence="22" id="KW-1185">Reference proteome</keyword>
<evidence type="ECO:0000256" key="15">
    <source>
        <dbReference type="ARBA" id="ARBA00049645"/>
    </source>
</evidence>
<keyword evidence="4" id="KW-0285">Flavoprotein</keyword>
<accession>A0A852VNG7</accession>
<protein>
    <recommendedName>
        <fullName evidence="17">Cholesterol oxidase</fullName>
        <ecNumber evidence="16">1.1.3.6</ecNumber>
        <ecNumber evidence="14">5.3.3.1</ecNumber>
    </recommendedName>
    <alternativeName>
        <fullName evidence="18">Cholesterol isomerase</fullName>
    </alternativeName>
</protein>
<evidence type="ECO:0000256" key="14">
    <source>
        <dbReference type="ARBA" id="ARBA00038856"/>
    </source>
</evidence>
<dbReference type="GO" id="GO:0046872">
    <property type="term" value="F:metal ion binding"/>
    <property type="evidence" value="ECO:0007669"/>
    <property type="project" value="UniProtKB-KW"/>
</dbReference>
<dbReference type="Proteomes" id="UP000554054">
    <property type="component" value="Unassembled WGS sequence"/>
</dbReference>